<evidence type="ECO:0000313" key="4">
    <source>
        <dbReference type="Proteomes" id="UP000823749"/>
    </source>
</evidence>
<evidence type="ECO:0000256" key="1">
    <source>
        <dbReference type="ARBA" id="ARBA00023027"/>
    </source>
</evidence>
<dbReference type="Proteomes" id="UP000823749">
    <property type="component" value="Chromosome 9"/>
</dbReference>
<dbReference type="GO" id="GO:0007165">
    <property type="term" value="P:signal transduction"/>
    <property type="evidence" value="ECO:0007669"/>
    <property type="project" value="InterPro"/>
</dbReference>
<dbReference type="Pfam" id="PF08646">
    <property type="entry name" value="Rep_fac-A_C"/>
    <property type="match status" value="1"/>
</dbReference>
<protein>
    <recommendedName>
        <fullName evidence="2">TIR domain-containing protein</fullName>
    </recommendedName>
</protein>
<feature type="domain" description="TIR" evidence="2">
    <location>
        <begin position="32"/>
        <end position="195"/>
    </location>
</feature>
<keyword evidence="1" id="KW-0520">NAD</keyword>
<dbReference type="EMBL" id="JACTNZ010000009">
    <property type="protein sequence ID" value="KAG5531241.1"/>
    <property type="molecule type" value="Genomic_DNA"/>
</dbReference>
<dbReference type="Pfam" id="PF01582">
    <property type="entry name" value="TIR"/>
    <property type="match status" value="1"/>
</dbReference>
<evidence type="ECO:0000313" key="3">
    <source>
        <dbReference type="EMBL" id="KAG5531241.1"/>
    </source>
</evidence>
<dbReference type="PANTHER" id="PTHR32009">
    <property type="entry name" value="TMV RESISTANCE PROTEIN N-LIKE"/>
    <property type="match status" value="1"/>
</dbReference>
<gene>
    <name evidence="3" type="ORF">RHGRI_026006</name>
</gene>
<evidence type="ECO:0000259" key="2">
    <source>
        <dbReference type="PROSITE" id="PS50104"/>
    </source>
</evidence>
<comment type="caution">
    <text evidence="3">The sequence shown here is derived from an EMBL/GenBank/DDBJ whole genome shotgun (WGS) entry which is preliminary data.</text>
</comment>
<dbReference type="SUPFAM" id="SSF50249">
    <property type="entry name" value="Nucleic acid-binding proteins"/>
    <property type="match status" value="2"/>
</dbReference>
<dbReference type="PROSITE" id="PS50104">
    <property type="entry name" value="TIR"/>
    <property type="match status" value="1"/>
</dbReference>
<dbReference type="SUPFAM" id="SSF52200">
    <property type="entry name" value="Toll/Interleukin receptor TIR domain"/>
    <property type="match status" value="1"/>
</dbReference>
<dbReference type="InterPro" id="IPR035897">
    <property type="entry name" value="Toll_tir_struct_dom_sf"/>
</dbReference>
<dbReference type="InterPro" id="IPR012340">
    <property type="entry name" value="NA-bd_OB-fold"/>
</dbReference>
<keyword evidence="4" id="KW-1185">Reference proteome</keyword>
<dbReference type="PANTHER" id="PTHR32009:SF154">
    <property type="entry name" value="TIR DOMAIN-CONTAINING PROTEIN"/>
    <property type="match status" value="1"/>
</dbReference>
<reference evidence="3" key="1">
    <citation type="submission" date="2020-08" db="EMBL/GenBank/DDBJ databases">
        <title>Plant Genome Project.</title>
        <authorList>
            <person name="Zhang R.-G."/>
        </authorList>
    </citation>
    <scope>NUCLEOTIDE SEQUENCE</scope>
    <source>
        <strain evidence="3">WSP0</strain>
        <tissue evidence="3">Leaf</tissue>
    </source>
</reference>
<sequence length="607" mass="68459">MPRGWLHLLLQKRKRKIKRKKRASSSNSELEGGYDIFLSFRGEDTRMKFTDHLYEALERAGFNTFRDEEKINKGKTIKSELRKGIRNSKMSVVVLSENYASSKSCLFELRTILKRRKKSGHYVLPVFYEVEPHEIKKQAEKLDFRKMKAKVEKVNKWSAALKKVAGINGVVFGNQSNRYEAKCIRKIVGILKSKKAGKHPRVGNHLVPMAPNILPLKDINLNSKNYTIHAIVLEKNMPKTSTKSSSQYQRLVLQDIELYHTYSITNAAVTTTLEQFRFLEQKCQLTISARSPVEAKKIDGLTQRSIKFNFTPLADIGQIKDPDPNLDILFAVLEVGPCKPANHSRVTDVLVVDQSLQPTIISLWDQFSDYKAPAMASLRATFPVAIGHRLKTSSYYSMTLATKITSGFTFNSQIPEALELQSWCVVNADKIKQLPPLAAMYTLLAKSATTPSSDSINIIDLPSTVDKVQLINVKGIARVTNFNQRFHYLSCSICNKASIAYENSELWCNYCARRVPALARVKFTITITDPTATIDATVFPEVAEEIYSITGANIAIDTPDQPLSPEFLDKLAEPKRCNITLKVYMYSYAGIAQCRFNVHSMTNEPPG</sequence>
<dbReference type="Gene3D" id="3.40.50.10140">
    <property type="entry name" value="Toll/interleukin-1 receptor homology (TIR) domain"/>
    <property type="match status" value="1"/>
</dbReference>
<dbReference type="Gene3D" id="2.40.50.140">
    <property type="entry name" value="Nucleic acid-binding proteins"/>
    <property type="match status" value="2"/>
</dbReference>
<dbReference type="InterPro" id="IPR000157">
    <property type="entry name" value="TIR_dom"/>
</dbReference>
<dbReference type="AlphaFoldDB" id="A0AAV6IR40"/>
<organism evidence="3 4">
    <name type="scientific">Rhododendron griersonianum</name>
    <dbReference type="NCBI Taxonomy" id="479676"/>
    <lineage>
        <taxon>Eukaryota</taxon>
        <taxon>Viridiplantae</taxon>
        <taxon>Streptophyta</taxon>
        <taxon>Embryophyta</taxon>
        <taxon>Tracheophyta</taxon>
        <taxon>Spermatophyta</taxon>
        <taxon>Magnoliopsida</taxon>
        <taxon>eudicotyledons</taxon>
        <taxon>Gunneridae</taxon>
        <taxon>Pentapetalae</taxon>
        <taxon>asterids</taxon>
        <taxon>Ericales</taxon>
        <taxon>Ericaceae</taxon>
        <taxon>Ericoideae</taxon>
        <taxon>Rhodoreae</taxon>
        <taxon>Rhododendron</taxon>
    </lineage>
</organism>
<name>A0AAV6IR40_9ERIC</name>
<accession>A0AAV6IR40</accession>
<proteinExistence type="predicted"/>
<dbReference type="SMART" id="SM00255">
    <property type="entry name" value="TIR"/>
    <property type="match status" value="1"/>
</dbReference>
<dbReference type="FunFam" id="3.40.50.10140:FF:000007">
    <property type="entry name" value="Disease resistance protein (TIR-NBS-LRR class)"/>
    <property type="match status" value="1"/>
</dbReference>
<dbReference type="InterPro" id="IPR013955">
    <property type="entry name" value="Rep_factor-A_C"/>
</dbReference>